<dbReference type="EMBL" id="LNYS01000008">
    <property type="protein sequence ID" value="KTD50466.1"/>
    <property type="molecule type" value="Genomic_DNA"/>
</dbReference>
<dbReference type="PATRIC" id="fig|45073.5.peg.1889"/>
<feature type="domain" description="Putative DNA-binding" evidence="1">
    <location>
        <begin position="6"/>
        <end position="98"/>
    </location>
</feature>
<reference evidence="2 3" key="1">
    <citation type="submission" date="2015-11" db="EMBL/GenBank/DDBJ databases">
        <title>Genomic analysis of 38 Legionella species identifies large and diverse effector repertoires.</title>
        <authorList>
            <person name="Burstein D."/>
            <person name="Amaro F."/>
            <person name="Zusman T."/>
            <person name="Lifshitz Z."/>
            <person name="Cohen O."/>
            <person name="Gilbert J.A."/>
            <person name="Pupko T."/>
            <person name="Shuman H.A."/>
            <person name="Segal G."/>
        </authorList>
    </citation>
    <scope>NUCLEOTIDE SEQUENCE [LARGE SCALE GENOMIC DNA]</scope>
    <source>
        <strain evidence="2 3">CDC#1442-AUS-E</strain>
    </source>
</reference>
<dbReference type="AlphaFoldDB" id="A0A0W0Y1E1"/>
<accession>A0A0W0Y1E1</accession>
<dbReference type="InterPro" id="IPR018640">
    <property type="entry name" value="DUF2063"/>
</dbReference>
<comment type="caution">
    <text evidence="2">The sequence shown here is derived from an EMBL/GenBank/DDBJ whole genome shotgun (WGS) entry which is preliminary data.</text>
</comment>
<proteinExistence type="predicted"/>
<evidence type="ECO:0000259" key="1">
    <source>
        <dbReference type="Pfam" id="PF09836"/>
    </source>
</evidence>
<dbReference type="RefSeq" id="WP_058507871.1">
    <property type="nucleotide sequence ID" value="NZ_CAAAIK010000030.1"/>
</dbReference>
<protein>
    <recommendedName>
        <fullName evidence="1">Putative DNA-binding domain-containing protein</fullName>
    </recommendedName>
</protein>
<gene>
    <name evidence="2" type="ORF">Lqui_1791</name>
</gene>
<evidence type="ECO:0000313" key="2">
    <source>
        <dbReference type="EMBL" id="KTD50466.1"/>
    </source>
</evidence>
<sequence>MSNWEQLQRDFQNYLHCGHLDIEQAVVGTALASAKTCLQIYRDAYQTRLEKAMASNFPHLKTCLGDEVFHQMSLDYLASYPSTYRSIRWYGDKLASFLASYYREPFIAELAQFEWNMTLAFDAAESSVFQLDQMAAIPTELWESMILKAHPSLSRMNFSWNVVDLWEALANGQELPTMNKSLKPSPWVLWRHEYSNRFYLLADDEAWALDKTLQGLSFGELCEGLCQWHDEDMIGMRAASLLKSWIQSGFITDISFQ</sequence>
<keyword evidence="3" id="KW-1185">Reference proteome</keyword>
<evidence type="ECO:0000313" key="3">
    <source>
        <dbReference type="Proteomes" id="UP000054618"/>
    </source>
</evidence>
<dbReference type="Gene3D" id="1.10.150.690">
    <property type="entry name" value="DUF2063"/>
    <property type="match status" value="1"/>
</dbReference>
<dbReference type="Pfam" id="PF09836">
    <property type="entry name" value="DUF2063"/>
    <property type="match status" value="1"/>
</dbReference>
<dbReference type="InterPro" id="IPR044922">
    <property type="entry name" value="DUF2063_N_sf"/>
</dbReference>
<organism evidence="2 3">
    <name type="scientific">Legionella quinlivanii</name>
    <dbReference type="NCBI Taxonomy" id="45073"/>
    <lineage>
        <taxon>Bacteria</taxon>
        <taxon>Pseudomonadati</taxon>
        <taxon>Pseudomonadota</taxon>
        <taxon>Gammaproteobacteria</taxon>
        <taxon>Legionellales</taxon>
        <taxon>Legionellaceae</taxon>
        <taxon>Legionella</taxon>
    </lineage>
</organism>
<dbReference type="Proteomes" id="UP000054618">
    <property type="component" value="Unassembled WGS sequence"/>
</dbReference>
<dbReference type="STRING" id="45073.Lqui_1791"/>
<name>A0A0W0Y1E1_9GAMM</name>
<dbReference type="OrthoDB" id="343356at2"/>